<dbReference type="Proteomes" id="UP001290462">
    <property type="component" value="Unassembled WGS sequence"/>
</dbReference>
<proteinExistence type="predicted"/>
<comment type="caution">
    <text evidence="1">The sequence shown here is derived from an EMBL/GenBank/DDBJ whole genome shotgun (WGS) entry which is preliminary data.</text>
</comment>
<reference evidence="1" key="1">
    <citation type="submission" date="2023-08" db="EMBL/GenBank/DDBJ databases">
        <title>Genomic characterization of piscicolin 126 produced by Carnobacterium maltaromaticum CM22 strain isolated from salmon (Salmo salar).</title>
        <authorList>
            <person name="Gonzalez-Gragera E."/>
            <person name="Garcia-Lopez J.D."/>
            <person name="Teso-Perez C."/>
            <person name="Gimenez-Hernandez I."/>
            <person name="Peralta-Sanchez J.M."/>
            <person name="Valdivia E."/>
            <person name="Montalban-Lopez M."/>
            <person name="Martin-Platero A.M."/>
            <person name="Banos A."/>
            <person name="Martinez-Bueno M."/>
        </authorList>
    </citation>
    <scope>NUCLEOTIDE SEQUENCE</scope>
    <source>
        <strain evidence="1">CM22</strain>
    </source>
</reference>
<accession>A0AAW9K0F6</accession>
<evidence type="ECO:0000313" key="1">
    <source>
        <dbReference type="EMBL" id="MDZ5758020.1"/>
    </source>
</evidence>
<sequence>MAKEELLDYINETFEAANFEFDWLVQWNKRQHGIEVFFTLFVETDSSTVIEDVDGTVAENDIIEFEDGIVFYDPLKSKLNLDDYLVGIPFDSKKGIEKGVIEAAAKYLRIVVTEGQADLLDFATDPTIETFEMHWNDNDFAGTIATLKETGRYEDTLIAYPKY</sequence>
<dbReference type="GeneID" id="83605926"/>
<gene>
    <name evidence="1" type="ORF">RAK27_05055</name>
</gene>
<protein>
    <submittedName>
        <fullName evidence="1">DUF3013 family protein</fullName>
    </submittedName>
</protein>
<evidence type="ECO:0000313" key="2">
    <source>
        <dbReference type="Proteomes" id="UP001290462"/>
    </source>
</evidence>
<dbReference type="RefSeq" id="WP_015076475.1">
    <property type="nucleotide sequence ID" value="NZ_BJOJ01000019.1"/>
</dbReference>
<dbReference type="Gene3D" id="3.40.50.11250">
    <property type="entry name" value="Protein of unknown function DUF3013"/>
    <property type="match status" value="1"/>
</dbReference>
<dbReference type="Pfam" id="PF11217">
    <property type="entry name" value="DUF3013"/>
    <property type="match status" value="1"/>
</dbReference>
<dbReference type="EMBL" id="JAVBVO010000003">
    <property type="protein sequence ID" value="MDZ5758020.1"/>
    <property type="molecule type" value="Genomic_DNA"/>
</dbReference>
<dbReference type="InterPro" id="IPR021380">
    <property type="entry name" value="DUF3013"/>
</dbReference>
<name>A0AAW9K0F6_CARML</name>
<organism evidence="1 2">
    <name type="scientific">Carnobacterium maltaromaticum</name>
    <name type="common">Carnobacterium piscicola</name>
    <dbReference type="NCBI Taxonomy" id="2751"/>
    <lineage>
        <taxon>Bacteria</taxon>
        <taxon>Bacillati</taxon>
        <taxon>Bacillota</taxon>
        <taxon>Bacilli</taxon>
        <taxon>Lactobacillales</taxon>
        <taxon>Carnobacteriaceae</taxon>
        <taxon>Carnobacterium</taxon>
    </lineage>
</organism>
<dbReference type="AlphaFoldDB" id="A0AAW9K0F6"/>